<gene>
    <name evidence="5" type="ORF">HMN09_01353300</name>
</gene>
<evidence type="ECO:0000259" key="3">
    <source>
        <dbReference type="Pfam" id="PF04063"/>
    </source>
</evidence>
<comment type="similarity">
    <text evidence="1">Belongs to the HGH1 family.</text>
</comment>
<dbReference type="PANTHER" id="PTHR13387:SF9">
    <property type="entry name" value="PROTEIN HGH1 HOMOLOG"/>
    <property type="match status" value="1"/>
</dbReference>
<organism evidence="5 6">
    <name type="scientific">Mycena chlorophos</name>
    <name type="common">Agaric fungus</name>
    <name type="synonym">Agaricus chlorophos</name>
    <dbReference type="NCBI Taxonomy" id="658473"/>
    <lineage>
        <taxon>Eukaryota</taxon>
        <taxon>Fungi</taxon>
        <taxon>Dikarya</taxon>
        <taxon>Basidiomycota</taxon>
        <taxon>Agaricomycotina</taxon>
        <taxon>Agaricomycetes</taxon>
        <taxon>Agaricomycetidae</taxon>
        <taxon>Agaricales</taxon>
        <taxon>Marasmiineae</taxon>
        <taxon>Mycenaceae</taxon>
        <taxon>Mycena</taxon>
    </lineage>
</organism>
<dbReference type="Pfam" id="PF04064">
    <property type="entry name" value="DUF384"/>
    <property type="match status" value="1"/>
</dbReference>
<sequence>MEMQHATATRICERIRTVGSRASGGTLVGSPLRPVAHIIPINSAFSPTLTRMEAQLRELIPFLRDRNPQVRQIALSNLLPQTAKDAPHRNIFMAGQAGGLQKPKENDIIRDLKLLCRDQLSVAHDAFRALVNLSDSATLAASMTDPLFLTFIVSYIINTQSVLADLASMLLSNLTATSAGCSAVVSLEIDVIPDAALPNGFFAVQSRCSTAPPPEPYPTADARKVLALPFLVDAFVQGAQIGDDQTGQARSRKGNLHFLASVFANVTTSPAGRDFFLSPRSRNPLQPDEAEYPLAKLVSFTEHKETIRRGGVASTLKNCAFHAPAHKAILSPESESIAVASSSSVGPGIDALPYILLPLAGPEELDLEDQEKLPDALQFLPPEKVREPDQAIRLLHVETLLLLCHTRWGRDYQREHGVYEIVRATHENETVDKISEHIERLVQLLKGDEPAVEEIEDKAELIESSGRVVPVAPADEADDDEDSRIEEV</sequence>
<evidence type="ECO:0000259" key="4">
    <source>
        <dbReference type="Pfam" id="PF04064"/>
    </source>
</evidence>
<evidence type="ECO:0000313" key="6">
    <source>
        <dbReference type="Proteomes" id="UP000613580"/>
    </source>
</evidence>
<dbReference type="OrthoDB" id="338814at2759"/>
<dbReference type="InterPro" id="IPR016024">
    <property type="entry name" value="ARM-type_fold"/>
</dbReference>
<dbReference type="Proteomes" id="UP000613580">
    <property type="component" value="Unassembled WGS sequence"/>
</dbReference>
<accession>A0A8H6VR88</accession>
<comment type="caution">
    <text evidence="5">The sequence shown here is derived from an EMBL/GenBank/DDBJ whole genome shotgun (WGS) entry which is preliminary data.</text>
</comment>
<name>A0A8H6VR88_MYCCL</name>
<dbReference type="Pfam" id="PF04063">
    <property type="entry name" value="DUF383"/>
    <property type="match status" value="1"/>
</dbReference>
<reference evidence="5" key="1">
    <citation type="submission" date="2020-05" db="EMBL/GenBank/DDBJ databases">
        <title>Mycena genomes resolve the evolution of fungal bioluminescence.</title>
        <authorList>
            <person name="Tsai I.J."/>
        </authorList>
    </citation>
    <scope>NUCLEOTIDE SEQUENCE</scope>
    <source>
        <strain evidence="5">110903Hualien_Pintung</strain>
    </source>
</reference>
<dbReference type="PANTHER" id="PTHR13387">
    <property type="entry name" value="PROTEIN HGH1 HOMOLOG"/>
    <property type="match status" value="1"/>
</dbReference>
<evidence type="ECO:0000256" key="1">
    <source>
        <dbReference type="ARBA" id="ARBA00006712"/>
    </source>
</evidence>
<evidence type="ECO:0008006" key="7">
    <source>
        <dbReference type="Google" id="ProtNLM"/>
    </source>
</evidence>
<feature type="region of interest" description="Disordered" evidence="2">
    <location>
        <begin position="466"/>
        <end position="488"/>
    </location>
</feature>
<evidence type="ECO:0000256" key="2">
    <source>
        <dbReference type="SAM" id="MobiDB-lite"/>
    </source>
</evidence>
<keyword evidence="6" id="KW-1185">Reference proteome</keyword>
<evidence type="ECO:0000313" key="5">
    <source>
        <dbReference type="EMBL" id="KAF7289051.1"/>
    </source>
</evidence>
<feature type="domain" description="Protein HGH1 C-terminal" evidence="4">
    <location>
        <begin position="399"/>
        <end position="451"/>
    </location>
</feature>
<feature type="compositionally biased region" description="Acidic residues" evidence="2">
    <location>
        <begin position="475"/>
        <end position="488"/>
    </location>
</feature>
<feature type="domain" description="Protein HGH1 N-terminal" evidence="3">
    <location>
        <begin position="155"/>
        <end position="393"/>
    </location>
</feature>
<dbReference type="SUPFAM" id="SSF48371">
    <property type="entry name" value="ARM repeat"/>
    <property type="match status" value="1"/>
</dbReference>
<dbReference type="InterPro" id="IPR007205">
    <property type="entry name" value="Protein_HGH1_N"/>
</dbReference>
<dbReference type="InterPro" id="IPR039717">
    <property type="entry name" value="Hgh1"/>
</dbReference>
<dbReference type="AlphaFoldDB" id="A0A8H6VR88"/>
<proteinExistence type="inferred from homology"/>
<dbReference type="InterPro" id="IPR007206">
    <property type="entry name" value="Protein_HGH1_C"/>
</dbReference>
<dbReference type="EMBL" id="JACAZE010000030">
    <property type="protein sequence ID" value="KAF7289051.1"/>
    <property type="molecule type" value="Genomic_DNA"/>
</dbReference>
<protein>
    <recommendedName>
        <fullName evidence="7">DUF383-domain-containing protein</fullName>
    </recommendedName>
</protein>